<gene>
    <name evidence="1" type="ORF">NEUTE1DRAFT_97944</name>
</gene>
<proteinExistence type="predicted"/>
<evidence type="ECO:0000313" key="1">
    <source>
        <dbReference type="EMBL" id="EGO60789.1"/>
    </source>
</evidence>
<dbReference type="AlphaFoldDB" id="F8MEF8"/>
<organism evidence="1 2">
    <name type="scientific">Neurospora tetrasperma (strain FGSC 2508 / ATCC MYA-4615 / P0657)</name>
    <dbReference type="NCBI Taxonomy" id="510951"/>
    <lineage>
        <taxon>Eukaryota</taxon>
        <taxon>Fungi</taxon>
        <taxon>Dikarya</taxon>
        <taxon>Ascomycota</taxon>
        <taxon>Pezizomycotina</taxon>
        <taxon>Sordariomycetes</taxon>
        <taxon>Sordariomycetidae</taxon>
        <taxon>Sordariales</taxon>
        <taxon>Sordariaceae</taxon>
        <taxon>Neurospora</taxon>
    </lineage>
</organism>
<name>F8MEF8_NEUT8</name>
<dbReference type="Proteomes" id="UP000008065">
    <property type="component" value="Unassembled WGS sequence"/>
</dbReference>
<dbReference type="OrthoDB" id="10326951at2759"/>
<keyword evidence="2" id="KW-1185">Reference proteome</keyword>
<reference evidence="2" key="1">
    <citation type="journal article" date="2011" name="Genetics">
        <title>Massive changes in genome architecture accompany the transition to self-fertility in the filamentous fungus Neurospora tetrasperma.</title>
        <authorList>
            <person name="Ellison C.E."/>
            <person name="Stajich J.E."/>
            <person name="Jacobson D.J."/>
            <person name="Natvig D.O."/>
            <person name="Lapidus A."/>
            <person name="Foster B."/>
            <person name="Aerts A."/>
            <person name="Riley R."/>
            <person name="Lindquist E.A."/>
            <person name="Grigoriev I.V."/>
            <person name="Taylor J.W."/>
        </authorList>
    </citation>
    <scope>NUCLEOTIDE SEQUENCE [LARGE SCALE GENOMIC DNA]</scope>
    <source>
        <strain evidence="2">FGSC 2508 / P0657</strain>
    </source>
</reference>
<dbReference type="HOGENOM" id="CLU_190874_0_0_1"/>
<accession>F8MEF8</accession>
<dbReference type="KEGG" id="nte:NEUTE1DRAFT97944"/>
<dbReference type="RefSeq" id="XP_009847993.1">
    <property type="nucleotide sequence ID" value="XM_009849691.1"/>
</dbReference>
<dbReference type="GeneID" id="20831804"/>
<protein>
    <submittedName>
        <fullName evidence="1">Uncharacterized protein</fullName>
    </submittedName>
</protein>
<dbReference type="EMBL" id="GL891302">
    <property type="protein sequence ID" value="EGO60789.1"/>
    <property type="molecule type" value="Genomic_DNA"/>
</dbReference>
<dbReference type="VEuPathDB" id="FungiDB:NEUTE1DRAFT_97944"/>
<evidence type="ECO:0000313" key="2">
    <source>
        <dbReference type="Proteomes" id="UP000008065"/>
    </source>
</evidence>
<sequence length="68" mass="7065">MNGTERVGGGIARTGSLLAREADWGPNCRNDQTGTMNHGPSRGWNVIDQSGKRDATSAVVCLQGPPAA</sequence>